<organism evidence="1 2">
    <name type="scientific">Phytophthora cactorum</name>
    <dbReference type="NCBI Taxonomy" id="29920"/>
    <lineage>
        <taxon>Eukaryota</taxon>
        <taxon>Sar</taxon>
        <taxon>Stramenopiles</taxon>
        <taxon>Oomycota</taxon>
        <taxon>Peronosporomycetes</taxon>
        <taxon>Peronosporales</taxon>
        <taxon>Peronosporaceae</taxon>
        <taxon>Phytophthora</taxon>
    </lineage>
</organism>
<proteinExistence type="predicted"/>
<evidence type="ECO:0000313" key="1">
    <source>
        <dbReference type="EMBL" id="KAG2871054.1"/>
    </source>
</evidence>
<sequence length="75" mass="8131">MLWPMSPPHPLELHVWHVDRVDDTCGPSVARQKSLGRGGGANNVENSSRAWRALVSSRMGLRARDSGKGVVEGVV</sequence>
<reference evidence="1" key="1">
    <citation type="submission" date="2018-10" db="EMBL/GenBank/DDBJ databases">
        <title>Effector identification in a new, highly contiguous assembly of the strawberry crown rot pathogen Phytophthora cactorum.</title>
        <authorList>
            <person name="Armitage A.D."/>
            <person name="Nellist C.F."/>
            <person name="Bates H."/>
            <person name="Vickerstaff R.J."/>
            <person name="Harrison R.J."/>
        </authorList>
    </citation>
    <scope>NUCLEOTIDE SEQUENCE</scope>
    <source>
        <strain evidence="1">4040</strain>
    </source>
</reference>
<gene>
    <name evidence="1" type="ORF">PC117_g28346</name>
</gene>
<dbReference type="AlphaFoldDB" id="A0A8T1A5C9"/>
<accession>A0A8T1A5C9</accession>
<name>A0A8T1A5C9_9STRA</name>
<protein>
    <submittedName>
        <fullName evidence="1">Uncharacterized protein</fullName>
    </submittedName>
</protein>
<dbReference type="EMBL" id="RCMK01004636">
    <property type="protein sequence ID" value="KAG2871054.1"/>
    <property type="molecule type" value="Genomic_DNA"/>
</dbReference>
<dbReference type="Proteomes" id="UP000736787">
    <property type="component" value="Unassembled WGS sequence"/>
</dbReference>
<comment type="caution">
    <text evidence="1">The sequence shown here is derived from an EMBL/GenBank/DDBJ whole genome shotgun (WGS) entry which is preliminary data.</text>
</comment>
<evidence type="ECO:0000313" key="2">
    <source>
        <dbReference type="Proteomes" id="UP000736787"/>
    </source>
</evidence>